<evidence type="ECO:0000256" key="1">
    <source>
        <dbReference type="SAM" id="MobiDB-lite"/>
    </source>
</evidence>
<dbReference type="Proteomes" id="UP000480854">
    <property type="component" value="Unassembled WGS sequence"/>
</dbReference>
<evidence type="ECO:0000313" key="2">
    <source>
        <dbReference type="EMBL" id="KAA0675817.1"/>
    </source>
</evidence>
<organism evidence="2 3">
    <name type="scientific">Roseomonas genomospecies 6</name>
    <dbReference type="NCBI Taxonomy" id="214106"/>
    <lineage>
        <taxon>Bacteria</taxon>
        <taxon>Pseudomonadati</taxon>
        <taxon>Pseudomonadota</taxon>
        <taxon>Alphaproteobacteria</taxon>
        <taxon>Acetobacterales</taxon>
        <taxon>Roseomonadaceae</taxon>
        <taxon>Roseomonas</taxon>
    </lineage>
</organism>
<proteinExistence type="predicted"/>
<sequence>MSWSRPCPSPARRWRPAKRGEERVSDDRPTIVMGVLDDQHVAIAMLGGEILFQCMGASEEAARAAALARLCPTGAVDVRSDAPAVGASGIAPDATDGPVFELRGGAAVARGRPEGDEFIVLVGSTARAYGTDISRDRPLRDQLLARGVLVPAADPQLLVFAQTWRFSSARQAGGVVLDRNCSGPAAWRILGTGETLRDWQRTSAGAPSRHEKPQ</sequence>
<dbReference type="OrthoDB" id="2656488at2"/>
<gene>
    <name evidence="2" type="ORF">DS843_29760</name>
</gene>
<name>A0A9W7KN91_9PROT</name>
<reference evidence="2 3" key="1">
    <citation type="submission" date="2018-07" db="EMBL/GenBank/DDBJ databases">
        <title>Genome sequence of Azospirillum sp. ATCC 49961.</title>
        <authorList>
            <person name="Sant'Anna F.H."/>
            <person name="Baldani J.I."/>
            <person name="Zilli J.E."/>
            <person name="Reis V.M."/>
            <person name="Hartmann A."/>
            <person name="Cruz L."/>
            <person name="de Souza E.M."/>
            <person name="de Oliveira Pedrosa F."/>
            <person name="Passaglia L.M.P."/>
        </authorList>
    </citation>
    <scope>NUCLEOTIDE SEQUENCE [LARGE SCALE GENOMIC DNA]</scope>
    <source>
        <strain evidence="2 3">ATCC 49961</strain>
    </source>
</reference>
<comment type="caution">
    <text evidence="2">The sequence shown here is derived from an EMBL/GenBank/DDBJ whole genome shotgun (WGS) entry which is preliminary data.</text>
</comment>
<evidence type="ECO:0000313" key="3">
    <source>
        <dbReference type="Proteomes" id="UP000480854"/>
    </source>
</evidence>
<feature type="region of interest" description="Disordered" evidence="1">
    <location>
        <begin position="1"/>
        <end position="26"/>
    </location>
</feature>
<dbReference type="EMBL" id="QOKW01000050">
    <property type="protein sequence ID" value="KAA0675817.1"/>
    <property type="molecule type" value="Genomic_DNA"/>
</dbReference>
<keyword evidence="3" id="KW-1185">Reference proteome</keyword>
<accession>A0A9W7KN91</accession>
<dbReference type="AlphaFoldDB" id="A0A9W7KN91"/>
<protein>
    <submittedName>
        <fullName evidence="2">DUF4357 domain-containing protein</fullName>
    </submittedName>
</protein>